<feature type="transmembrane region" description="Helical" evidence="5">
    <location>
        <begin position="481"/>
        <end position="501"/>
    </location>
</feature>
<comment type="subcellular location">
    <subcellularLocation>
        <location evidence="1">Nucleus membrane</location>
        <topology evidence="1">Multi-pass membrane protein</topology>
    </subcellularLocation>
</comment>
<evidence type="ECO:0000256" key="5">
    <source>
        <dbReference type="SAM" id="Phobius"/>
    </source>
</evidence>
<dbReference type="SUPFAM" id="SSF48371">
    <property type="entry name" value="ARM repeat"/>
    <property type="match status" value="1"/>
</dbReference>
<dbReference type="GO" id="GO:0042254">
    <property type="term" value="P:ribosome biogenesis"/>
    <property type="evidence" value="ECO:0007669"/>
    <property type="project" value="InterPro"/>
</dbReference>
<evidence type="ECO:0000313" key="7">
    <source>
        <dbReference type="EMBL" id="ORY23793.1"/>
    </source>
</evidence>
<name>A0A1Y2AMI7_9TREE</name>
<evidence type="ECO:0000256" key="3">
    <source>
        <dbReference type="ARBA" id="ARBA00022692"/>
    </source>
</evidence>
<dbReference type="GO" id="GO:0032040">
    <property type="term" value="C:small-subunit processome"/>
    <property type="evidence" value="ECO:0007669"/>
    <property type="project" value="TreeGrafter"/>
</dbReference>
<dbReference type="PANTHER" id="PTHR12455:SF0">
    <property type="entry name" value="NUCLEOLAR COMPLEX PROTEIN 4 HOMOLOG"/>
    <property type="match status" value="1"/>
</dbReference>
<comment type="similarity">
    <text evidence="2">Belongs to the CBF/MAK21 family.</text>
</comment>
<evidence type="ECO:0000259" key="6">
    <source>
        <dbReference type="Pfam" id="PF03914"/>
    </source>
</evidence>
<dbReference type="OrthoDB" id="10263185at2759"/>
<reference evidence="7 8" key="1">
    <citation type="submission" date="2016-07" db="EMBL/GenBank/DDBJ databases">
        <title>Pervasive Adenine N6-methylation of Active Genes in Fungi.</title>
        <authorList>
            <consortium name="DOE Joint Genome Institute"/>
            <person name="Mondo S.J."/>
            <person name="Dannebaum R.O."/>
            <person name="Kuo R.C."/>
            <person name="Labutti K."/>
            <person name="Haridas S."/>
            <person name="Kuo A."/>
            <person name="Salamov A."/>
            <person name="Ahrendt S.R."/>
            <person name="Lipzen A."/>
            <person name="Sullivan W."/>
            <person name="Andreopoulos W.B."/>
            <person name="Clum A."/>
            <person name="Lindquist E."/>
            <person name="Daum C."/>
            <person name="Ramamoorthy G.K."/>
            <person name="Gryganskyi A."/>
            <person name="Culley D."/>
            <person name="Magnuson J.K."/>
            <person name="James T.Y."/>
            <person name="O'Malley M.A."/>
            <person name="Stajich J.E."/>
            <person name="Spatafora J.W."/>
            <person name="Visel A."/>
            <person name="Grigoriev I.V."/>
        </authorList>
    </citation>
    <scope>NUCLEOTIDE SEQUENCE [LARGE SCALE GENOMIC DNA]</scope>
    <source>
        <strain evidence="7 8">68-887.2</strain>
    </source>
</reference>
<dbReference type="InterPro" id="IPR016024">
    <property type="entry name" value="ARM-type_fold"/>
</dbReference>
<dbReference type="EMBL" id="MCFC01000075">
    <property type="protein sequence ID" value="ORY23793.1"/>
    <property type="molecule type" value="Genomic_DNA"/>
</dbReference>
<dbReference type="Pfam" id="PF03914">
    <property type="entry name" value="CBF"/>
    <property type="match status" value="1"/>
</dbReference>
<protein>
    <submittedName>
        <fullName evidence="7">CBF/Mak21 family-domain-containing protein</fullName>
    </submittedName>
</protein>
<evidence type="ECO:0000256" key="4">
    <source>
        <dbReference type="ARBA" id="ARBA00022989"/>
    </source>
</evidence>
<proteinExistence type="inferred from homology"/>
<organism evidence="7 8">
    <name type="scientific">Naematelia encephala</name>
    <dbReference type="NCBI Taxonomy" id="71784"/>
    <lineage>
        <taxon>Eukaryota</taxon>
        <taxon>Fungi</taxon>
        <taxon>Dikarya</taxon>
        <taxon>Basidiomycota</taxon>
        <taxon>Agaricomycotina</taxon>
        <taxon>Tremellomycetes</taxon>
        <taxon>Tremellales</taxon>
        <taxon>Naemateliaceae</taxon>
        <taxon>Naematelia</taxon>
    </lineage>
</organism>
<accession>A0A1Y2AMI7</accession>
<keyword evidence="8" id="KW-1185">Reference proteome</keyword>
<dbReference type="InterPro" id="IPR005612">
    <property type="entry name" value="CCAAT-binding_factor"/>
</dbReference>
<keyword evidence="5" id="KW-0472">Membrane</keyword>
<feature type="transmembrane region" description="Helical" evidence="5">
    <location>
        <begin position="399"/>
        <end position="421"/>
    </location>
</feature>
<keyword evidence="3 5" id="KW-0812">Transmembrane</keyword>
<dbReference type="AlphaFoldDB" id="A0A1Y2AMI7"/>
<feature type="transmembrane region" description="Helical" evidence="5">
    <location>
        <begin position="456"/>
        <end position="475"/>
    </location>
</feature>
<evidence type="ECO:0000313" key="8">
    <source>
        <dbReference type="Proteomes" id="UP000193986"/>
    </source>
</evidence>
<evidence type="ECO:0000256" key="2">
    <source>
        <dbReference type="ARBA" id="ARBA00007797"/>
    </source>
</evidence>
<gene>
    <name evidence="7" type="ORF">BCR39DRAFT_548488</name>
</gene>
<keyword evidence="4 5" id="KW-1133">Transmembrane helix</keyword>
<evidence type="ECO:0000256" key="1">
    <source>
        <dbReference type="ARBA" id="ARBA00004232"/>
    </source>
</evidence>
<dbReference type="InParanoid" id="A0A1Y2AMI7"/>
<feature type="domain" description="CCAAT-binding factor" evidence="6">
    <location>
        <begin position="412"/>
        <end position="559"/>
    </location>
</feature>
<dbReference type="STRING" id="71784.A0A1Y2AMI7"/>
<dbReference type="PANTHER" id="PTHR12455">
    <property type="entry name" value="NUCLEOLAR COMPLEX PROTEIN 4"/>
    <property type="match status" value="1"/>
</dbReference>
<dbReference type="GO" id="GO:0030692">
    <property type="term" value="C:Noc4p-Nop14p complex"/>
    <property type="evidence" value="ECO:0007669"/>
    <property type="project" value="TreeGrafter"/>
</dbReference>
<sequence>MVASLPKTKAKAAPASQDPLLSRIAKLESSLLAQPQNPNPLLPLIALARHDSPQVLHKAVWALHRVFIKLIDENLVGGITGPGGSRGSVEVEGVETGREVKTFVRERLLEYVEILGGLVRDSEEALRASALPLLFSLLPPLSASTSQSTNPIIHVPYLRMVLQYLLSPSPTLRGASLRSASSSTDLEQKWEIVQDNQIDLDEGILPPDVLEMVHSEYWAKYDDLRWIFFREAAYALDGSIPLEYPDNLLGQLLPLNNLPRKQEDLNTFFVLTLTSPPKSASEPLAKKIKTKSGKKAKTEAELDKLPDWMAAFEEGSEEEDDTAEVGSKRTVARTSTLSMHASIHSVASHTNLYSTLWETVFSRVPLDEVWTRRILVGLHGSKGILSHIRADRRIRVADWLGSLVDGGGALAMLAMNGLFVLMTQYNLDYPNFYQRLYGLLDCDVLHVKYRARFFRLLDTFLSSSLLPAALVASFIKRLSRLALAAPPAAIIMLIPFIYNLFKRHPGCMIMIQRHTDDSDIADPYDAEDPSPLTSRAISSSCWELAALQHHYLASVSTLAKVFIEVFTKPEYNMEDFLDHGYNTLFETEINRKLKYPPALNTALEAPDATTIDLFPGADKIHNGDDGEVDANENDIVSKLWTF</sequence>
<dbReference type="InterPro" id="IPR027193">
    <property type="entry name" value="Noc4"/>
</dbReference>
<comment type="caution">
    <text evidence="7">The sequence shown here is derived from an EMBL/GenBank/DDBJ whole genome shotgun (WGS) entry which is preliminary data.</text>
</comment>
<dbReference type="Proteomes" id="UP000193986">
    <property type="component" value="Unassembled WGS sequence"/>
</dbReference>
<dbReference type="GO" id="GO:0031965">
    <property type="term" value="C:nuclear membrane"/>
    <property type="evidence" value="ECO:0007669"/>
    <property type="project" value="UniProtKB-SubCell"/>
</dbReference>